<accession>A0A0C9Z4A6</accession>
<dbReference type="EMBL" id="KN833833">
    <property type="protein sequence ID" value="KIK17292.1"/>
    <property type="molecule type" value="Genomic_DNA"/>
</dbReference>
<name>A0A0C9Z4A6_9AGAM</name>
<evidence type="ECO:0000313" key="2">
    <source>
        <dbReference type="Proteomes" id="UP000054018"/>
    </source>
</evidence>
<gene>
    <name evidence="1" type="ORF">PISMIDRAFT_685410</name>
</gene>
<reference evidence="1 2" key="1">
    <citation type="submission" date="2014-04" db="EMBL/GenBank/DDBJ databases">
        <authorList>
            <consortium name="DOE Joint Genome Institute"/>
            <person name="Kuo A."/>
            <person name="Kohler A."/>
            <person name="Costa M.D."/>
            <person name="Nagy L.G."/>
            <person name="Floudas D."/>
            <person name="Copeland A."/>
            <person name="Barry K.W."/>
            <person name="Cichocki N."/>
            <person name="Veneault-Fourrey C."/>
            <person name="LaButti K."/>
            <person name="Lindquist E.A."/>
            <person name="Lipzen A."/>
            <person name="Lundell T."/>
            <person name="Morin E."/>
            <person name="Murat C."/>
            <person name="Sun H."/>
            <person name="Tunlid A."/>
            <person name="Henrissat B."/>
            <person name="Grigoriev I.V."/>
            <person name="Hibbett D.S."/>
            <person name="Martin F."/>
            <person name="Nordberg H.P."/>
            <person name="Cantor M.N."/>
            <person name="Hua S.X."/>
        </authorList>
    </citation>
    <scope>NUCLEOTIDE SEQUENCE [LARGE SCALE GENOMIC DNA]</scope>
    <source>
        <strain evidence="1 2">441</strain>
    </source>
</reference>
<proteinExistence type="predicted"/>
<protein>
    <submittedName>
        <fullName evidence="1">Uncharacterized protein</fullName>
    </submittedName>
</protein>
<keyword evidence="2" id="KW-1185">Reference proteome</keyword>
<sequence>MYMRTTHVVAESTCFMHKITLHSTTSTAMSYGSSLVSIRRAIPTGRVTTSELYVASG</sequence>
<organism evidence="1 2">
    <name type="scientific">Pisolithus microcarpus 441</name>
    <dbReference type="NCBI Taxonomy" id="765257"/>
    <lineage>
        <taxon>Eukaryota</taxon>
        <taxon>Fungi</taxon>
        <taxon>Dikarya</taxon>
        <taxon>Basidiomycota</taxon>
        <taxon>Agaricomycotina</taxon>
        <taxon>Agaricomycetes</taxon>
        <taxon>Agaricomycetidae</taxon>
        <taxon>Boletales</taxon>
        <taxon>Sclerodermatineae</taxon>
        <taxon>Pisolithaceae</taxon>
        <taxon>Pisolithus</taxon>
    </lineage>
</organism>
<reference evidence="2" key="2">
    <citation type="submission" date="2015-01" db="EMBL/GenBank/DDBJ databases">
        <title>Evolutionary Origins and Diversification of the Mycorrhizal Mutualists.</title>
        <authorList>
            <consortium name="DOE Joint Genome Institute"/>
            <consortium name="Mycorrhizal Genomics Consortium"/>
            <person name="Kohler A."/>
            <person name="Kuo A."/>
            <person name="Nagy L.G."/>
            <person name="Floudas D."/>
            <person name="Copeland A."/>
            <person name="Barry K.W."/>
            <person name="Cichocki N."/>
            <person name="Veneault-Fourrey C."/>
            <person name="LaButti K."/>
            <person name="Lindquist E.A."/>
            <person name="Lipzen A."/>
            <person name="Lundell T."/>
            <person name="Morin E."/>
            <person name="Murat C."/>
            <person name="Riley R."/>
            <person name="Ohm R."/>
            <person name="Sun H."/>
            <person name="Tunlid A."/>
            <person name="Henrissat B."/>
            <person name="Grigoriev I.V."/>
            <person name="Hibbett D.S."/>
            <person name="Martin F."/>
        </authorList>
    </citation>
    <scope>NUCLEOTIDE SEQUENCE [LARGE SCALE GENOMIC DNA]</scope>
    <source>
        <strain evidence="2">441</strain>
    </source>
</reference>
<dbReference type="HOGENOM" id="CLU_2997303_0_0_1"/>
<dbReference type="Proteomes" id="UP000054018">
    <property type="component" value="Unassembled WGS sequence"/>
</dbReference>
<dbReference type="AlphaFoldDB" id="A0A0C9Z4A6"/>
<evidence type="ECO:0000313" key="1">
    <source>
        <dbReference type="EMBL" id="KIK17292.1"/>
    </source>
</evidence>